<dbReference type="PANTHER" id="PTHR42987">
    <property type="entry name" value="PEPTIDASE S49"/>
    <property type="match status" value="1"/>
</dbReference>
<dbReference type="SUPFAM" id="SSF52096">
    <property type="entry name" value="ClpP/crotonase"/>
    <property type="match status" value="1"/>
</dbReference>
<gene>
    <name evidence="3" type="ORF">BSTOLATCC_MIC51124</name>
</gene>
<dbReference type="Pfam" id="PF01343">
    <property type="entry name" value="Peptidase_S49"/>
    <property type="match status" value="1"/>
</dbReference>
<dbReference type="InterPro" id="IPR029045">
    <property type="entry name" value="ClpP/crotonase-like_dom_sf"/>
</dbReference>
<comment type="caution">
    <text evidence="3">The sequence shown here is derived from an EMBL/GenBank/DDBJ whole genome shotgun (WGS) entry which is preliminary data.</text>
</comment>
<dbReference type="EMBL" id="CAJZBQ010000051">
    <property type="protein sequence ID" value="CAG9330541.1"/>
    <property type="molecule type" value="Genomic_DNA"/>
</dbReference>
<organism evidence="3 4">
    <name type="scientific">Blepharisma stoltei</name>
    <dbReference type="NCBI Taxonomy" id="1481888"/>
    <lineage>
        <taxon>Eukaryota</taxon>
        <taxon>Sar</taxon>
        <taxon>Alveolata</taxon>
        <taxon>Ciliophora</taxon>
        <taxon>Postciliodesmatophora</taxon>
        <taxon>Heterotrichea</taxon>
        <taxon>Heterotrichida</taxon>
        <taxon>Blepharismidae</taxon>
        <taxon>Blepharisma</taxon>
    </lineage>
</organism>
<dbReference type="GO" id="GO:0008233">
    <property type="term" value="F:peptidase activity"/>
    <property type="evidence" value="ECO:0007669"/>
    <property type="project" value="InterPro"/>
</dbReference>
<dbReference type="GO" id="GO:0006508">
    <property type="term" value="P:proteolysis"/>
    <property type="evidence" value="ECO:0007669"/>
    <property type="project" value="InterPro"/>
</dbReference>
<protein>
    <recommendedName>
        <fullName evidence="2">Peptidase S49 domain-containing protein</fullName>
    </recommendedName>
</protein>
<evidence type="ECO:0000313" key="3">
    <source>
        <dbReference type="EMBL" id="CAG9330541.1"/>
    </source>
</evidence>
<feature type="domain" description="Peptidase S49" evidence="2">
    <location>
        <begin position="72"/>
        <end position="211"/>
    </location>
</feature>
<evidence type="ECO:0000313" key="4">
    <source>
        <dbReference type="Proteomes" id="UP001162131"/>
    </source>
</evidence>
<keyword evidence="4" id="KW-1185">Reference proteome</keyword>
<reference evidence="3" key="1">
    <citation type="submission" date="2021-09" db="EMBL/GenBank/DDBJ databases">
        <authorList>
            <consortium name="AG Swart"/>
            <person name="Singh M."/>
            <person name="Singh A."/>
            <person name="Seah K."/>
            <person name="Emmerich C."/>
        </authorList>
    </citation>
    <scope>NUCLEOTIDE SEQUENCE</scope>
    <source>
        <strain evidence="3">ATCC30299</strain>
    </source>
</reference>
<name>A0AAU9JVY4_9CILI</name>
<dbReference type="PANTHER" id="PTHR42987:SF4">
    <property type="entry name" value="PROTEASE SOHB-RELATED"/>
    <property type="match status" value="1"/>
</dbReference>
<evidence type="ECO:0000259" key="2">
    <source>
        <dbReference type="Pfam" id="PF01343"/>
    </source>
</evidence>
<comment type="similarity">
    <text evidence="1">Belongs to the peptidase S49 family.</text>
</comment>
<accession>A0AAU9JVY4</accession>
<evidence type="ECO:0000256" key="1">
    <source>
        <dbReference type="ARBA" id="ARBA00008683"/>
    </source>
</evidence>
<proteinExistence type="inferred from homology"/>
<dbReference type="Proteomes" id="UP001162131">
    <property type="component" value="Unassembled WGS sequence"/>
</dbReference>
<dbReference type="InterPro" id="IPR002142">
    <property type="entry name" value="Peptidase_S49"/>
</dbReference>
<dbReference type="AlphaFoldDB" id="A0AAU9JVY4"/>
<dbReference type="Gene3D" id="3.90.226.10">
    <property type="entry name" value="2-enoyl-CoA Hydratase, Chain A, domain 1"/>
    <property type="match status" value="1"/>
</dbReference>
<sequence>MIGRFISKLRSPVVHFRITGDITEVTTKRVQAHMKKLSYLTPKLLAVSVNSCRGSFVQAEIISDTFKKFSLSKECPFYTFAEDYALGPGYCLLSSGHQAFADIHSILGGISTSFQQLGLQQFAKDFSIEPVFIAAGKNKVRLNPFEKVKQEDEKWIKQLLNSRQELMKKHVLSHRKNLQVTPQNEKEILGGEIYSAKKAIDVGLIDGVKEISSFAEQEFPGVKTWYYKVTGKERRFVARGEIEKWIENANQGYLSQEEILELMNEICQYGLSHRMEAKIN</sequence>